<evidence type="ECO:0000256" key="5">
    <source>
        <dbReference type="ARBA" id="ARBA00022801"/>
    </source>
</evidence>
<dbReference type="SUPFAM" id="SSF53474">
    <property type="entry name" value="alpha/beta-Hydrolases"/>
    <property type="match status" value="1"/>
</dbReference>
<dbReference type="Pfam" id="PF07519">
    <property type="entry name" value="Tannase"/>
    <property type="match status" value="1"/>
</dbReference>
<organism evidence="9 10">
    <name type="scientific">Fusarium equiseti</name>
    <name type="common">Fusarium scirpi</name>
    <dbReference type="NCBI Taxonomy" id="61235"/>
    <lineage>
        <taxon>Eukaryota</taxon>
        <taxon>Fungi</taxon>
        <taxon>Dikarya</taxon>
        <taxon>Ascomycota</taxon>
        <taxon>Pezizomycotina</taxon>
        <taxon>Sordariomycetes</taxon>
        <taxon>Hypocreomycetidae</taxon>
        <taxon>Hypocreales</taxon>
        <taxon>Nectriaceae</taxon>
        <taxon>Fusarium</taxon>
        <taxon>Fusarium incarnatum-equiseti species complex</taxon>
    </lineage>
</organism>
<evidence type="ECO:0000313" key="10">
    <source>
        <dbReference type="Proteomes" id="UP001152024"/>
    </source>
</evidence>
<dbReference type="EMBL" id="JAOQBH010000026">
    <property type="protein sequence ID" value="KAJ4116117.1"/>
    <property type="molecule type" value="Genomic_DNA"/>
</dbReference>
<name>A0ABQ8QYX0_FUSEQ</name>
<evidence type="ECO:0000313" key="9">
    <source>
        <dbReference type="EMBL" id="KAJ4116117.1"/>
    </source>
</evidence>
<keyword evidence="5 8" id="KW-0378">Hydrolase</keyword>
<evidence type="ECO:0000256" key="8">
    <source>
        <dbReference type="RuleBase" id="RU361238"/>
    </source>
</evidence>
<evidence type="ECO:0000256" key="6">
    <source>
        <dbReference type="ARBA" id="ARBA00022837"/>
    </source>
</evidence>
<evidence type="ECO:0000256" key="4">
    <source>
        <dbReference type="ARBA" id="ARBA00022729"/>
    </source>
</evidence>
<comment type="caution">
    <text evidence="9">The sequence shown here is derived from an EMBL/GenBank/DDBJ whole genome shotgun (WGS) entry which is preliminary data.</text>
</comment>
<dbReference type="InterPro" id="IPR011118">
    <property type="entry name" value="Tannase/feruloyl_esterase"/>
</dbReference>
<proteinExistence type="inferred from homology"/>
<comment type="similarity">
    <text evidence="1 8">Belongs to the tannase family.</text>
</comment>
<dbReference type="InterPro" id="IPR029058">
    <property type="entry name" value="AB_hydrolase_fold"/>
</dbReference>
<dbReference type="Gene3D" id="3.40.50.1820">
    <property type="entry name" value="alpha/beta hydrolase"/>
    <property type="match status" value="1"/>
</dbReference>
<evidence type="ECO:0000256" key="3">
    <source>
        <dbReference type="ARBA" id="ARBA00022723"/>
    </source>
</evidence>
<evidence type="ECO:0000256" key="2">
    <source>
        <dbReference type="ARBA" id="ARBA00022487"/>
    </source>
</evidence>
<protein>
    <recommendedName>
        <fullName evidence="8">Carboxylic ester hydrolase</fullName>
        <ecNumber evidence="8">3.1.1.-</ecNumber>
    </recommendedName>
</protein>
<keyword evidence="4" id="KW-0732">Signal</keyword>
<evidence type="ECO:0000256" key="7">
    <source>
        <dbReference type="ARBA" id="ARBA00023157"/>
    </source>
</evidence>
<dbReference type="EC" id="3.1.1.-" evidence="8"/>
<dbReference type="PANTHER" id="PTHR33938">
    <property type="entry name" value="FERULOYL ESTERASE B-RELATED"/>
    <property type="match status" value="1"/>
</dbReference>
<keyword evidence="2" id="KW-0719">Serine esterase</keyword>
<keyword evidence="7" id="KW-1015">Disulfide bond</keyword>
<keyword evidence="3" id="KW-0479">Metal-binding</keyword>
<gene>
    <name evidence="9" type="ORF">NW768_011089</name>
</gene>
<accession>A0ABQ8QYX0</accession>
<dbReference type="Proteomes" id="UP001152024">
    <property type="component" value="Unassembled WGS sequence"/>
</dbReference>
<reference evidence="9" key="1">
    <citation type="submission" date="2022-09" db="EMBL/GenBank/DDBJ databases">
        <title>Fusarium specimens isolated from Avocado Roots.</title>
        <authorList>
            <person name="Stajich J."/>
            <person name="Roper C."/>
            <person name="Heimlech-Rivalta G."/>
        </authorList>
    </citation>
    <scope>NUCLEOTIDE SEQUENCE</scope>
    <source>
        <strain evidence="9">CF00095</strain>
    </source>
</reference>
<dbReference type="PANTHER" id="PTHR33938:SF13">
    <property type="entry name" value="CARBOXYLIC ESTER HYDROLASE"/>
    <property type="match status" value="1"/>
</dbReference>
<keyword evidence="6" id="KW-0106">Calcium</keyword>
<keyword evidence="10" id="KW-1185">Reference proteome</keyword>
<evidence type="ECO:0000256" key="1">
    <source>
        <dbReference type="ARBA" id="ARBA00006249"/>
    </source>
</evidence>
<sequence>MASTFDIATRCVASAFATPTVLGAEFLSLEANVVPDYSFDVPHGWTYSQPAFNVQNVTFCNVTATYRHPGQNDTIHAEVWLPSADNYNGRLQSLGGSGWTPGRFILTYAGMINAVANGYSSVTTDAGIPEVASPAEWLLTSPGNIDTNALQNFGQVSLDDEASIAKQLIKNFYGKAPSFSYWNGCSQGGRQGLKLAQQYPTAYDGIIAAAPAINWAEFYINSVWPIFYMESTQQFPHDCELDAITSLAVSACDKLDGVKDGIISDVDTCRRKFDPFKHVGTSFHCSSIGSKLKISHAAAAVANASWTGPRFSNGKSMYPGYEIGSDLPTLAPTNCTDRVCKSGGEGSVEFAWKTFVKRDMTATLKNATGHDFDTIFRHVKQIFASNLETNEIDLRDFRDAGGKMITYHGLADQSISPAGTLQYYNQVKDFVGNVTTFYKYYRVPALGHCWGGNGGQPEALFDQLRAWVENGTEPLSTPVIVTKSDNTTMQQILCPYPQKARFNVSCDTGDSMKCWSCAG</sequence>